<comment type="caution">
    <text evidence="3">The sequence shown here is derived from an EMBL/GenBank/DDBJ whole genome shotgun (WGS) entry which is preliminary data.</text>
</comment>
<dbReference type="EMBL" id="QUTG01003634">
    <property type="protein sequence ID" value="RHY90844.1"/>
    <property type="molecule type" value="Genomic_DNA"/>
</dbReference>
<evidence type="ECO:0000313" key="4">
    <source>
        <dbReference type="Proteomes" id="UP000285430"/>
    </source>
</evidence>
<dbReference type="EMBL" id="QUTH01007703">
    <property type="protein sequence ID" value="RHZ04103.1"/>
    <property type="molecule type" value="Genomic_DNA"/>
</dbReference>
<protein>
    <submittedName>
        <fullName evidence="3">Uncharacterized protein</fullName>
    </submittedName>
</protein>
<evidence type="ECO:0000313" key="2">
    <source>
        <dbReference type="EMBL" id="RHY90844.1"/>
    </source>
</evidence>
<sequence>MAAPDAEFERFLDTAESLGLAVRTSSGLACPTNLLDSKGDMADSIMQLAVQHRFQVRQRHSGSTLSYLCKSFPECPFFVRGKLTKSGQVKLTKSNFTHNHALGVQKLPKNARNSMLCTKTLAQSVLAADIDYVNATASQLQDHLRTVFATEVSTSRVYSLKKALESGVLGNDVHRFPKLPKFTPVKRPLEGEDMADVDDDDDDDYRPLPTDVEREKDELKRQDREHRWEMDSRRMRMQEITNMRLDDEAKVTRRVLELEASVAEVQAKLAHAKARHALVQAGISADEVLLLL</sequence>
<organism evidence="3 4">
    <name type="scientific">Aphanomyces astaci</name>
    <name type="common">Crayfish plague agent</name>
    <dbReference type="NCBI Taxonomy" id="112090"/>
    <lineage>
        <taxon>Eukaryota</taxon>
        <taxon>Sar</taxon>
        <taxon>Stramenopiles</taxon>
        <taxon>Oomycota</taxon>
        <taxon>Saprolegniomycetes</taxon>
        <taxon>Saprolegniales</taxon>
        <taxon>Verrucalvaceae</taxon>
        <taxon>Aphanomyces</taxon>
    </lineage>
</organism>
<accession>A0A3R7EKU0</accession>
<gene>
    <name evidence="2" type="ORF">DYB35_003779</name>
    <name evidence="3" type="ORF">DYB37_002837</name>
</gene>
<reference evidence="4 5" key="1">
    <citation type="submission" date="2018-08" db="EMBL/GenBank/DDBJ databases">
        <title>Aphanomyces genome sequencing and annotation.</title>
        <authorList>
            <person name="Minardi D."/>
            <person name="Oidtmann B."/>
            <person name="Van Der Giezen M."/>
            <person name="Studholme D.J."/>
        </authorList>
    </citation>
    <scope>NUCLEOTIDE SEQUENCE [LARGE SCALE GENOMIC DNA]</scope>
    <source>
        <strain evidence="3 4">Da</strain>
        <strain evidence="2 5">Sv</strain>
    </source>
</reference>
<evidence type="ECO:0000256" key="1">
    <source>
        <dbReference type="SAM" id="MobiDB-lite"/>
    </source>
</evidence>
<feature type="compositionally biased region" description="Acidic residues" evidence="1">
    <location>
        <begin position="191"/>
        <end position="204"/>
    </location>
</feature>
<name>A0A3R7EKU0_APHAT</name>
<evidence type="ECO:0000313" key="5">
    <source>
        <dbReference type="Proteomes" id="UP000285712"/>
    </source>
</evidence>
<dbReference type="AlphaFoldDB" id="A0A3R7EKU0"/>
<feature type="region of interest" description="Disordered" evidence="1">
    <location>
        <begin position="183"/>
        <end position="219"/>
    </location>
</feature>
<evidence type="ECO:0000313" key="3">
    <source>
        <dbReference type="EMBL" id="RHZ04103.1"/>
    </source>
</evidence>
<dbReference type="Proteomes" id="UP000285430">
    <property type="component" value="Unassembled WGS sequence"/>
</dbReference>
<proteinExistence type="predicted"/>
<dbReference type="VEuPathDB" id="FungiDB:H257_15843"/>
<dbReference type="Proteomes" id="UP000285712">
    <property type="component" value="Unassembled WGS sequence"/>
</dbReference>